<keyword evidence="1" id="KW-1133">Transmembrane helix</keyword>
<feature type="transmembrane region" description="Helical" evidence="1">
    <location>
        <begin position="82"/>
        <end position="106"/>
    </location>
</feature>
<evidence type="ECO:0000313" key="2">
    <source>
        <dbReference type="EMBL" id="AHE98073.1"/>
    </source>
</evidence>
<feature type="transmembrane region" description="Helical" evidence="1">
    <location>
        <begin position="303"/>
        <end position="322"/>
    </location>
</feature>
<evidence type="ECO:0008006" key="4">
    <source>
        <dbReference type="Google" id="ProtNLM"/>
    </source>
</evidence>
<feature type="transmembrane region" description="Helical" evidence="1">
    <location>
        <begin position="177"/>
        <end position="199"/>
    </location>
</feature>
<dbReference type="RefSeq" id="WP_006747812.1">
    <property type="nucleotide sequence ID" value="NZ_CP007029.1"/>
</dbReference>
<dbReference type="Proteomes" id="UP000005289">
    <property type="component" value="Chromosome"/>
</dbReference>
<feature type="transmembrane region" description="Helical" evidence="1">
    <location>
        <begin position="211"/>
        <end position="235"/>
    </location>
</feature>
<feature type="transmembrane region" description="Helical" evidence="1">
    <location>
        <begin position="409"/>
        <end position="426"/>
    </location>
</feature>
<dbReference type="InterPro" id="IPR011435">
    <property type="entry name" value="UmpAB"/>
</dbReference>
<sequence length="499" mass="51578">MGEFGELARGVLKSGRNLLPVIAVVALFQAVVLREIPEGVLPVIAGLALVAVGIGLFLRGLELSVFPVGRSLANAFAEKGSLPWLLAFGFCLGFAAVIAEPALIAVAHKAQTVSDGLIQAWTLRIVVAGSVGAVVALGILRAVLNHPVHWYLIGGYLLLVPVTYLTPPEVTGLAYDAGAVSANIVTVPLVTALGIGLMASLRGRSVLADGFGLVALAVFAPRVAVQIYGIVVYAFEPAALAGYTGAATAPLPAYDGRAGHAALVLLATDLLRILGNLLPIVAVVLVFQLLVIRRPLLHPHRLVGGFLFLVAGLFAFTEGLHLGLFPIGEHLAAGLAGAGSAVFLYLFVFLLGFAATLVEPALIAVARRAGTLAPRRLHPPLIRGLVALGVGLGLGVGTLRLVTGWPLEHVLVFTVLGLMLLTLLAPRDLVGFSFDLGGIATSDVTVPVIAALGVGLAVALESDDVLLDGFGLVALASLYPIGVVLLYSIFTRAAPSERH</sequence>
<dbReference type="EMBL" id="CP007029">
    <property type="protein sequence ID" value="AHE98073.1"/>
    <property type="molecule type" value="Genomic_DNA"/>
</dbReference>
<proteinExistence type="predicted"/>
<feature type="transmembrane region" description="Helical" evidence="1">
    <location>
        <begin position="438"/>
        <end position="458"/>
    </location>
</feature>
<feature type="transmembrane region" description="Helical" evidence="1">
    <location>
        <begin position="39"/>
        <end position="61"/>
    </location>
</feature>
<evidence type="ECO:0000313" key="3">
    <source>
        <dbReference type="Proteomes" id="UP000005289"/>
    </source>
</evidence>
<feature type="transmembrane region" description="Helical" evidence="1">
    <location>
        <begin position="147"/>
        <end position="165"/>
    </location>
</feature>
<keyword evidence="1" id="KW-0812">Transmembrane</keyword>
<dbReference type="HOGENOM" id="CLU_026769_2_1_6"/>
<dbReference type="Pfam" id="PF07556">
    <property type="entry name" value="DUF1538"/>
    <property type="match status" value="2"/>
</dbReference>
<protein>
    <recommendedName>
        <fullName evidence="4">DUF1538 domain-containing protein</fullName>
    </recommendedName>
</protein>
<gene>
    <name evidence="2" type="ORF">THITH_07165</name>
</gene>
<dbReference type="OrthoDB" id="9781614at2"/>
<dbReference type="AlphaFoldDB" id="W0DM54"/>
<dbReference type="KEGG" id="tti:THITH_07165"/>
<feature type="transmembrane region" description="Helical" evidence="1">
    <location>
        <begin position="273"/>
        <end position="291"/>
    </location>
</feature>
<feature type="transmembrane region" description="Helical" evidence="1">
    <location>
        <begin position="470"/>
        <end position="490"/>
    </location>
</feature>
<name>W0DM54_9GAMM</name>
<accession>W0DM54</accession>
<feature type="transmembrane region" description="Helical" evidence="1">
    <location>
        <begin position="342"/>
        <end position="365"/>
    </location>
</feature>
<evidence type="ECO:0000256" key="1">
    <source>
        <dbReference type="SAM" id="Phobius"/>
    </source>
</evidence>
<dbReference type="STRING" id="713585.THITH_07165"/>
<keyword evidence="1" id="KW-0472">Membrane</keyword>
<feature type="transmembrane region" description="Helical" evidence="1">
    <location>
        <begin position="118"/>
        <end position="140"/>
    </location>
</feature>
<feature type="transmembrane region" description="Helical" evidence="1">
    <location>
        <begin position="17"/>
        <end position="33"/>
    </location>
</feature>
<organism evidence="2 3">
    <name type="scientific">Thioalkalivibrio paradoxus ARh 1</name>
    <dbReference type="NCBI Taxonomy" id="713585"/>
    <lineage>
        <taxon>Bacteria</taxon>
        <taxon>Pseudomonadati</taxon>
        <taxon>Pseudomonadota</taxon>
        <taxon>Gammaproteobacteria</taxon>
        <taxon>Chromatiales</taxon>
        <taxon>Ectothiorhodospiraceae</taxon>
        <taxon>Thioalkalivibrio</taxon>
    </lineage>
</organism>
<reference evidence="2 3" key="1">
    <citation type="submission" date="2013-12" db="EMBL/GenBank/DDBJ databases">
        <authorList>
            <consortium name="DOE Joint Genome Institute"/>
            <person name="Muyzer G."/>
            <person name="Huntemann M."/>
            <person name="Han J."/>
            <person name="Chen A."/>
            <person name="Kyrpides N."/>
            <person name="Mavromatis K."/>
            <person name="Markowitz V."/>
            <person name="Palaniappan K."/>
            <person name="Ivanova N."/>
            <person name="Schaumberg A."/>
            <person name="Pati A."/>
            <person name="Liolios K."/>
            <person name="Nordberg H.P."/>
            <person name="Cantor M.N."/>
            <person name="Hua S.X."/>
            <person name="Woyke T."/>
        </authorList>
    </citation>
    <scope>NUCLEOTIDE SEQUENCE [LARGE SCALE GENOMIC DNA]</scope>
    <source>
        <strain evidence="2 3">ARh 1</strain>
    </source>
</reference>
<keyword evidence="3" id="KW-1185">Reference proteome</keyword>
<feature type="transmembrane region" description="Helical" evidence="1">
    <location>
        <begin position="385"/>
        <end position="403"/>
    </location>
</feature>